<evidence type="ECO:0000256" key="2">
    <source>
        <dbReference type="SAM" id="Phobius"/>
    </source>
</evidence>
<dbReference type="AlphaFoldDB" id="A0A1L7WFC9"/>
<evidence type="ECO:0000256" key="1">
    <source>
        <dbReference type="SAM" id="MobiDB-lite"/>
    </source>
</evidence>
<sequence length="525" mass="60457">MDPLSVPLEIGPRQETPTDVDNSRTFPLPIEDSKSKVEKSVHFTLDRYAQRVYFHWRSSIATSLYAGGDFTSLKDFLRFHHLKPEAIVPPSPFAYLYKLDAKNNLEATRLEWHQTEEETKPGTNCLLFLTGYPSAQWLNKLGDRYEIDPEFYRRHLSYMQPSFFPSVEVAGHLPSLVLPSSTSTIIQLTCVSIGTEDNRSYIGLAKNQKQADKEMRQYFRDLSNLENYGRLWKPEDSVVRSYCVHSQNTFSLEQRITIHAKKLDTGYWILIVWLDSGKELASSPPGPWSALNGESHRHHFHPNSMYKPGIALTGHRVVDKSRDLNIEPLEQSVRLLPRFYGRSLKIGGMASDPFYALNEVFTFVVSSELSFLRTISSDLDIEFEEAEEKLGQGCCVVTLMHYQQLLERQIHRTEETLNFIENRHKLGWPKLENPKLENPGDIAVGAEAKLKLDFDYLLREGRRQKKRCKRRLENQNSQNIQAPSTEFERSCSNRYTWSFVGGISMVIIASFSLKVLGVPRYLQRP</sequence>
<dbReference type="EMBL" id="FJOG01000002">
    <property type="protein sequence ID" value="CZR51487.1"/>
    <property type="molecule type" value="Genomic_DNA"/>
</dbReference>
<keyword evidence="2" id="KW-0812">Transmembrane</keyword>
<feature type="region of interest" description="Disordered" evidence="1">
    <location>
        <begin position="1"/>
        <end position="27"/>
    </location>
</feature>
<dbReference type="OrthoDB" id="3231000at2759"/>
<evidence type="ECO:0000313" key="4">
    <source>
        <dbReference type="Proteomes" id="UP000184330"/>
    </source>
</evidence>
<proteinExistence type="predicted"/>
<feature type="compositionally biased region" description="Polar residues" evidence="1">
    <location>
        <begin position="15"/>
        <end position="25"/>
    </location>
</feature>
<evidence type="ECO:0000313" key="3">
    <source>
        <dbReference type="EMBL" id="CZR51487.1"/>
    </source>
</evidence>
<gene>
    <name evidence="3" type="ORF">PAC_01363</name>
</gene>
<dbReference type="Proteomes" id="UP000184330">
    <property type="component" value="Unassembled WGS sequence"/>
</dbReference>
<name>A0A1L7WFC9_9HELO</name>
<keyword evidence="2" id="KW-1133">Transmembrane helix</keyword>
<feature type="transmembrane region" description="Helical" evidence="2">
    <location>
        <begin position="495"/>
        <end position="516"/>
    </location>
</feature>
<organism evidence="3 4">
    <name type="scientific">Phialocephala subalpina</name>
    <dbReference type="NCBI Taxonomy" id="576137"/>
    <lineage>
        <taxon>Eukaryota</taxon>
        <taxon>Fungi</taxon>
        <taxon>Dikarya</taxon>
        <taxon>Ascomycota</taxon>
        <taxon>Pezizomycotina</taxon>
        <taxon>Leotiomycetes</taxon>
        <taxon>Helotiales</taxon>
        <taxon>Mollisiaceae</taxon>
        <taxon>Phialocephala</taxon>
        <taxon>Phialocephala fortinii species complex</taxon>
    </lineage>
</organism>
<accession>A0A1L7WFC9</accession>
<keyword evidence="2" id="KW-0472">Membrane</keyword>
<reference evidence="3 4" key="1">
    <citation type="submission" date="2016-03" db="EMBL/GenBank/DDBJ databases">
        <authorList>
            <person name="Ploux O."/>
        </authorList>
    </citation>
    <scope>NUCLEOTIDE SEQUENCE [LARGE SCALE GENOMIC DNA]</scope>
    <source>
        <strain evidence="3 4">UAMH 11012</strain>
    </source>
</reference>
<protein>
    <submittedName>
        <fullName evidence="3">Uncharacterized protein</fullName>
    </submittedName>
</protein>
<keyword evidence="4" id="KW-1185">Reference proteome</keyword>